<dbReference type="PANTHER" id="PTHR47966">
    <property type="entry name" value="BETA-SITE APP-CLEAVING ENZYME, ISOFORM A-RELATED"/>
    <property type="match status" value="1"/>
</dbReference>
<dbReference type="InterPro" id="IPR034164">
    <property type="entry name" value="Pepsin-like_dom"/>
</dbReference>
<evidence type="ECO:0000256" key="1">
    <source>
        <dbReference type="ARBA" id="ARBA00007447"/>
    </source>
</evidence>
<feature type="chain" id="PRO_5040476988" description="Peptidase A1 domain-containing protein" evidence="2">
    <location>
        <begin position="20"/>
        <end position="482"/>
    </location>
</feature>
<organism evidence="4 5">
    <name type="scientific">Entomortierella parvispora</name>
    <dbReference type="NCBI Taxonomy" id="205924"/>
    <lineage>
        <taxon>Eukaryota</taxon>
        <taxon>Fungi</taxon>
        <taxon>Fungi incertae sedis</taxon>
        <taxon>Mucoromycota</taxon>
        <taxon>Mortierellomycotina</taxon>
        <taxon>Mortierellomycetes</taxon>
        <taxon>Mortierellales</taxon>
        <taxon>Mortierellaceae</taxon>
        <taxon>Entomortierella</taxon>
    </lineage>
</organism>
<feature type="domain" description="Peptidase A1" evidence="3">
    <location>
        <begin position="74"/>
        <end position="479"/>
    </location>
</feature>
<evidence type="ECO:0000259" key="3">
    <source>
        <dbReference type="PROSITE" id="PS51767"/>
    </source>
</evidence>
<gene>
    <name evidence="4" type="ORF">EMPS_02461</name>
</gene>
<reference evidence="4" key="2">
    <citation type="journal article" date="2022" name="Microbiol. Resour. Announc.">
        <title>Whole-Genome Sequence of Entomortierella parvispora E1425, a Mucoromycotan Fungus Associated with Burkholderiaceae-Related Endosymbiotic Bacteria.</title>
        <authorList>
            <person name="Herlambang A."/>
            <person name="Guo Y."/>
            <person name="Takashima Y."/>
            <person name="Narisawa K."/>
            <person name="Ohta H."/>
            <person name="Nishizawa T."/>
        </authorList>
    </citation>
    <scope>NUCLEOTIDE SEQUENCE</scope>
    <source>
        <strain evidence="4">E1425</strain>
    </source>
</reference>
<comment type="caution">
    <text evidence="4">The sequence shown here is derived from an EMBL/GenBank/DDBJ whole genome shotgun (WGS) entry which is preliminary data.</text>
</comment>
<dbReference type="EMBL" id="BQFW01000003">
    <property type="protein sequence ID" value="GJJ70112.1"/>
    <property type="molecule type" value="Genomic_DNA"/>
</dbReference>
<evidence type="ECO:0000256" key="2">
    <source>
        <dbReference type="SAM" id="SignalP"/>
    </source>
</evidence>
<dbReference type="Gene3D" id="2.40.70.10">
    <property type="entry name" value="Acid Proteases"/>
    <property type="match status" value="2"/>
</dbReference>
<sequence>MRSITFLGLLVGIFGIVTCSPAQDQYPDISDPSNPRTVVQFKLNRKPIVPFTSLLDSASSTSIPLTRTYTGHSYTAPVSIGTSSTGGDGPTLDLLIDTGSDMVVVTSTSCTAPECQQVQDRYDCSASLTCEPAVNLLTGSPRWVQGYGDGTLANGTLVEDTLRFISSPSSPLPYQSTTRPPQQQQVVIPHQAILVVDQPGLGLFKSYGPGVDGILGLNLQSPVINRTVIQNLQALEDPSVSLSSSSSFSTPPSSSDMGFMSLWLGTSLEPGQGGGLLLNAVDKTRFQGPIQWVNRGPSPYDWSIPLDRGILLVNSTLSDDAILNDSPSEDISSVVTNPGAGETSRLTTIANKAPFLVPETDYSFAVLDSGSDGIYLLQFMYDALYPQIPGSKQLDNGYWRVPCEGSLDLVLGIQGQIYRVPYEEWVKKPSETSGDPPGLCQAKVFGSSPGPILLGTTFLQRVYTIFDFSHPGQERVGLAALA</sequence>
<dbReference type="InterPro" id="IPR001461">
    <property type="entry name" value="Aspartic_peptidase_A1"/>
</dbReference>
<dbReference type="AlphaFoldDB" id="A0A9P3H5H2"/>
<dbReference type="GO" id="GO:0004190">
    <property type="term" value="F:aspartic-type endopeptidase activity"/>
    <property type="evidence" value="ECO:0007669"/>
    <property type="project" value="InterPro"/>
</dbReference>
<evidence type="ECO:0000313" key="5">
    <source>
        <dbReference type="Proteomes" id="UP000827284"/>
    </source>
</evidence>
<dbReference type="Pfam" id="PF00026">
    <property type="entry name" value="Asp"/>
    <property type="match status" value="2"/>
</dbReference>
<name>A0A9P3H5H2_9FUNG</name>
<protein>
    <recommendedName>
        <fullName evidence="3">Peptidase A1 domain-containing protein</fullName>
    </recommendedName>
</protein>
<dbReference type="CDD" id="cd05471">
    <property type="entry name" value="pepsin_like"/>
    <property type="match status" value="1"/>
</dbReference>
<proteinExistence type="inferred from homology"/>
<dbReference type="GO" id="GO:0006508">
    <property type="term" value="P:proteolysis"/>
    <property type="evidence" value="ECO:0007669"/>
    <property type="project" value="InterPro"/>
</dbReference>
<dbReference type="OrthoDB" id="2747330at2759"/>
<keyword evidence="5" id="KW-1185">Reference proteome</keyword>
<evidence type="ECO:0000313" key="4">
    <source>
        <dbReference type="EMBL" id="GJJ70112.1"/>
    </source>
</evidence>
<dbReference type="InterPro" id="IPR033121">
    <property type="entry name" value="PEPTIDASE_A1"/>
</dbReference>
<feature type="signal peptide" evidence="2">
    <location>
        <begin position="1"/>
        <end position="19"/>
    </location>
</feature>
<keyword evidence="2" id="KW-0732">Signal</keyword>
<dbReference type="SUPFAM" id="SSF50630">
    <property type="entry name" value="Acid proteases"/>
    <property type="match status" value="1"/>
</dbReference>
<comment type="similarity">
    <text evidence="1">Belongs to the peptidase A1 family.</text>
</comment>
<accession>A0A9P3H5H2</accession>
<dbReference type="InterPro" id="IPR021109">
    <property type="entry name" value="Peptidase_aspartic_dom_sf"/>
</dbReference>
<reference evidence="4" key="1">
    <citation type="submission" date="2021-11" db="EMBL/GenBank/DDBJ databases">
        <authorList>
            <person name="Herlambang A."/>
            <person name="Guo Y."/>
            <person name="Takashima Y."/>
            <person name="Nishizawa T."/>
        </authorList>
    </citation>
    <scope>NUCLEOTIDE SEQUENCE</scope>
    <source>
        <strain evidence="4">E1425</strain>
    </source>
</reference>
<dbReference type="Proteomes" id="UP000827284">
    <property type="component" value="Unassembled WGS sequence"/>
</dbReference>
<dbReference type="PROSITE" id="PS51767">
    <property type="entry name" value="PEPTIDASE_A1"/>
    <property type="match status" value="1"/>
</dbReference>
<dbReference type="PANTHER" id="PTHR47966:SF74">
    <property type="entry name" value="AGR407CP"/>
    <property type="match status" value="1"/>
</dbReference>